<name>A0AA37ST99_9BACT</name>
<sequence length="380" mass="42190">MWSEKLIKSDGNAAHTNAEIFHQPKLWKKIWKKIYDNKDEIKEFVNSGIEQSDNIVLTGAGTSAYIGIAVQRSFRNKFNKIAEPISTTHIVSHPTDFFLKNQNLFLVSFARSGNSPESSAVVKLADNHTKNCKHLIITCNPEGDLAKNHKENGYVFTLPPEANDKSLAMTSSYSGMMIAGILISRIDEIEALESEVDKLVTYGNNALSQAEYIYSISAQPFTRAIFLGSGALYGVAKEAQLKMQELTDGMVICKHDSFLGLRHGPKAVIDENTLVVYHLSNNPYASRYELDLLQTMKDNSCPMGQLAIGEHIGEIENMDWKIELDCELSHTIDKDLLSVASILPAQLLAMYKSIHLGLKPDNPSRNGAISRVVQGVNIYN</sequence>
<dbReference type="GO" id="GO:0097367">
    <property type="term" value="F:carbohydrate derivative binding"/>
    <property type="evidence" value="ECO:0007669"/>
    <property type="project" value="InterPro"/>
</dbReference>
<organism evidence="2 3">
    <name type="scientific">Portibacter lacus</name>
    <dbReference type="NCBI Taxonomy" id="1099794"/>
    <lineage>
        <taxon>Bacteria</taxon>
        <taxon>Pseudomonadati</taxon>
        <taxon>Bacteroidota</taxon>
        <taxon>Saprospiria</taxon>
        <taxon>Saprospirales</taxon>
        <taxon>Haliscomenobacteraceae</taxon>
        <taxon>Portibacter</taxon>
    </lineage>
</organism>
<dbReference type="PROSITE" id="PS51464">
    <property type="entry name" value="SIS"/>
    <property type="match status" value="2"/>
</dbReference>
<dbReference type="InterPro" id="IPR001347">
    <property type="entry name" value="SIS_dom"/>
</dbReference>
<proteinExistence type="predicted"/>
<feature type="domain" description="SIS" evidence="1">
    <location>
        <begin position="212"/>
        <end position="363"/>
    </location>
</feature>
<dbReference type="PANTHER" id="PTHR10937:SF4">
    <property type="entry name" value="GLUCOSAMINE-6-PHOSPHATE DEAMINASE"/>
    <property type="match status" value="1"/>
</dbReference>
<accession>A0AA37ST99</accession>
<protein>
    <submittedName>
        <fullName evidence="2">Tagatose-6-phosphate ketose</fullName>
    </submittedName>
</protein>
<reference evidence="2" key="2">
    <citation type="submission" date="2023-01" db="EMBL/GenBank/DDBJ databases">
        <title>Draft genome sequence of Portibacter lacus strain NBRC 108769.</title>
        <authorList>
            <person name="Sun Q."/>
            <person name="Mori K."/>
        </authorList>
    </citation>
    <scope>NUCLEOTIDE SEQUENCE</scope>
    <source>
        <strain evidence="2">NBRC 108769</strain>
    </source>
</reference>
<dbReference type="EMBL" id="BSOH01000014">
    <property type="protein sequence ID" value="GLR17585.1"/>
    <property type="molecule type" value="Genomic_DNA"/>
</dbReference>
<dbReference type="InterPro" id="IPR046348">
    <property type="entry name" value="SIS_dom_sf"/>
</dbReference>
<dbReference type="SUPFAM" id="SSF53697">
    <property type="entry name" value="SIS domain"/>
    <property type="match status" value="1"/>
</dbReference>
<keyword evidence="3" id="KW-1185">Reference proteome</keyword>
<evidence type="ECO:0000313" key="2">
    <source>
        <dbReference type="EMBL" id="GLR17585.1"/>
    </source>
</evidence>
<gene>
    <name evidence="2" type="ORF">GCM10007940_22000</name>
</gene>
<dbReference type="Proteomes" id="UP001156666">
    <property type="component" value="Unassembled WGS sequence"/>
</dbReference>
<dbReference type="GO" id="GO:1901135">
    <property type="term" value="P:carbohydrate derivative metabolic process"/>
    <property type="evidence" value="ECO:0007669"/>
    <property type="project" value="InterPro"/>
</dbReference>
<reference evidence="2" key="1">
    <citation type="journal article" date="2014" name="Int. J. Syst. Evol. Microbiol.">
        <title>Complete genome sequence of Corynebacterium casei LMG S-19264T (=DSM 44701T), isolated from a smear-ripened cheese.</title>
        <authorList>
            <consortium name="US DOE Joint Genome Institute (JGI-PGF)"/>
            <person name="Walter F."/>
            <person name="Albersmeier A."/>
            <person name="Kalinowski J."/>
            <person name="Ruckert C."/>
        </authorList>
    </citation>
    <scope>NUCLEOTIDE SEQUENCE</scope>
    <source>
        <strain evidence="2">NBRC 108769</strain>
    </source>
</reference>
<dbReference type="PANTHER" id="PTHR10937">
    <property type="entry name" value="GLUCOSAMINE--FRUCTOSE-6-PHOSPHATE AMINOTRANSFERASE, ISOMERIZING"/>
    <property type="match status" value="1"/>
</dbReference>
<dbReference type="AlphaFoldDB" id="A0AA37ST99"/>
<dbReference type="Pfam" id="PF01380">
    <property type="entry name" value="SIS"/>
    <property type="match status" value="1"/>
</dbReference>
<evidence type="ECO:0000313" key="3">
    <source>
        <dbReference type="Proteomes" id="UP001156666"/>
    </source>
</evidence>
<dbReference type="RefSeq" id="WP_235291254.1">
    <property type="nucleotide sequence ID" value="NZ_BSOH01000014.1"/>
</dbReference>
<evidence type="ECO:0000259" key="1">
    <source>
        <dbReference type="PROSITE" id="PS51464"/>
    </source>
</evidence>
<feature type="domain" description="SIS" evidence="1">
    <location>
        <begin position="45"/>
        <end position="192"/>
    </location>
</feature>
<comment type="caution">
    <text evidence="2">The sequence shown here is derived from an EMBL/GenBank/DDBJ whole genome shotgun (WGS) entry which is preliminary data.</text>
</comment>
<dbReference type="Gene3D" id="3.40.50.10490">
    <property type="entry name" value="Glucose-6-phosphate isomerase like protein, domain 1"/>
    <property type="match status" value="2"/>
</dbReference>